<dbReference type="PROSITE" id="PS00166">
    <property type="entry name" value="ENOYL_COA_HYDRATASE"/>
    <property type="match status" value="1"/>
</dbReference>
<dbReference type="Gene3D" id="3.90.226.10">
    <property type="entry name" value="2-enoyl-CoA Hydratase, Chain A, domain 1"/>
    <property type="match status" value="1"/>
</dbReference>
<dbReference type="GO" id="GO:0004300">
    <property type="term" value="F:enoyl-CoA hydratase activity"/>
    <property type="evidence" value="ECO:0007669"/>
    <property type="project" value="UniProtKB-EC"/>
</dbReference>
<dbReference type="RefSeq" id="WP_106749367.1">
    <property type="nucleotide sequence ID" value="NZ_CP027668.1"/>
</dbReference>
<comment type="similarity">
    <text evidence="1 2">Belongs to the enoyl-CoA hydratase/isomerase family.</text>
</comment>
<evidence type="ECO:0000313" key="3">
    <source>
        <dbReference type="EMBL" id="AVO46026.1"/>
    </source>
</evidence>
<dbReference type="GO" id="GO:0008300">
    <property type="term" value="P:isoprenoid catabolic process"/>
    <property type="evidence" value="ECO:0007669"/>
    <property type="project" value="TreeGrafter"/>
</dbReference>
<dbReference type="Pfam" id="PF00378">
    <property type="entry name" value="ECH_1"/>
    <property type="match status" value="1"/>
</dbReference>
<dbReference type="OrthoDB" id="9795727at2"/>
<dbReference type="EC" id="4.2.1.17" evidence="3"/>
<keyword evidence="4" id="KW-1185">Reference proteome</keyword>
<dbReference type="InterPro" id="IPR018376">
    <property type="entry name" value="Enoyl-CoA_hyd/isom_CS"/>
</dbReference>
<dbReference type="AlphaFoldDB" id="A0A2S0NDA7"/>
<dbReference type="InterPro" id="IPR014748">
    <property type="entry name" value="Enoyl-CoA_hydra_C"/>
</dbReference>
<accession>A0A2S0NDA7</accession>
<protein>
    <submittedName>
        <fullName evidence="3">Enoyl-CoA hydratase</fullName>
        <ecNumber evidence="3">4.2.1.17</ecNumber>
    </submittedName>
</protein>
<dbReference type="Gene3D" id="1.10.12.10">
    <property type="entry name" value="Lyase 2-enoyl-coa Hydratase, Chain A, domain 2"/>
    <property type="match status" value="1"/>
</dbReference>
<dbReference type="NCBIfam" id="NF004781">
    <property type="entry name" value="PRK06127.1"/>
    <property type="match status" value="1"/>
</dbReference>
<dbReference type="Proteomes" id="UP000237889">
    <property type="component" value="Chromosome"/>
</dbReference>
<gene>
    <name evidence="3" type="ORF">C6569_13635</name>
</gene>
<dbReference type="SUPFAM" id="SSF52096">
    <property type="entry name" value="ClpP/crotonase"/>
    <property type="match status" value="1"/>
</dbReference>
<dbReference type="CDD" id="cd06558">
    <property type="entry name" value="crotonase-like"/>
    <property type="match status" value="1"/>
</dbReference>
<reference evidence="3 4" key="1">
    <citation type="submission" date="2018-03" db="EMBL/GenBank/DDBJ databases">
        <title>Genome sequencing of Phreatobacter sp.</title>
        <authorList>
            <person name="Kim S.-J."/>
            <person name="Heo J."/>
            <person name="Kwon S.-W."/>
        </authorList>
    </citation>
    <scope>NUCLEOTIDE SEQUENCE [LARGE SCALE GENOMIC DNA]</scope>
    <source>
        <strain evidence="3 4">S-12</strain>
    </source>
</reference>
<organism evidence="3 4">
    <name type="scientific">Phreatobacter cathodiphilus</name>
    <dbReference type="NCBI Taxonomy" id="1868589"/>
    <lineage>
        <taxon>Bacteria</taxon>
        <taxon>Pseudomonadati</taxon>
        <taxon>Pseudomonadota</taxon>
        <taxon>Alphaproteobacteria</taxon>
        <taxon>Hyphomicrobiales</taxon>
        <taxon>Phreatobacteraceae</taxon>
        <taxon>Phreatobacter</taxon>
    </lineage>
</organism>
<proteinExistence type="inferred from homology"/>
<evidence type="ECO:0000256" key="1">
    <source>
        <dbReference type="ARBA" id="ARBA00005254"/>
    </source>
</evidence>
<keyword evidence="3" id="KW-0456">Lyase</keyword>
<dbReference type="InterPro" id="IPR029045">
    <property type="entry name" value="ClpP/crotonase-like_dom_sf"/>
</dbReference>
<evidence type="ECO:0000313" key="4">
    <source>
        <dbReference type="Proteomes" id="UP000237889"/>
    </source>
</evidence>
<dbReference type="InterPro" id="IPR001753">
    <property type="entry name" value="Enoyl-CoA_hydra/iso"/>
</dbReference>
<dbReference type="EMBL" id="CP027668">
    <property type="protein sequence ID" value="AVO46026.1"/>
    <property type="molecule type" value="Genomic_DNA"/>
</dbReference>
<dbReference type="PANTHER" id="PTHR42964">
    <property type="entry name" value="ENOYL-COA HYDRATASE"/>
    <property type="match status" value="1"/>
</dbReference>
<dbReference type="InterPro" id="IPR051683">
    <property type="entry name" value="Enoyl-CoA_Hydratase/Isomerase"/>
</dbReference>
<dbReference type="PANTHER" id="PTHR42964:SF1">
    <property type="entry name" value="POLYKETIDE BIOSYNTHESIS ENOYL-COA HYDRATASE PKSH-RELATED"/>
    <property type="match status" value="1"/>
</dbReference>
<evidence type="ECO:0000256" key="2">
    <source>
        <dbReference type="RuleBase" id="RU003707"/>
    </source>
</evidence>
<dbReference type="KEGG" id="phr:C6569_13635"/>
<name>A0A2S0NDA7_9HYPH</name>
<sequence>MTEPAPHTPSVRYAVAGGVATLTIDQPAKMNAMTFDMWSSVPGLVKQAEEDRSVRVIVVTGAGDKAFCAGADISQFGAKRTGEEAVRAYDEAVANGMAAIHDAAKPTIAVIRGICFGGGCALALTCDLRFATTDSRFRVPAARLGLGYGFSSVKMMVKKLGVAAVADILISARILDSADAERARVIHRAWSREAFDGEVQAYLDTVAANAPLTLAAIKRSLVELSRPEAEQDAEAVDALVARCFASADYKEGQRAFLEKRLPDFRGE</sequence>